<dbReference type="KEGG" id="hqi:H9L05_00890"/>
<dbReference type="RefSeq" id="WP_187732643.1">
    <property type="nucleotide sequence ID" value="NZ_BMFN01000002.1"/>
</dbReference>
<name>A0A7H0GVS0_9BACT</name>
<keyword evidence="5" id="KW-1185">Reference proteome</keyword>
<dbReference type="InterPro" id="IPR049492">
    <property type="entry name" value="BD-FAE-like_dom"/>
</dbReference>
<keyword evidence="2" id="KW-0732">Signal</keyword>
<organism evidence="4 5">
    <name type="scientific">Hymenobacter qilianensis</name>
    <dbReference type="NCBI Taxonomy" id="1385715"/>
    <lineage>
        <taxon>Bacteria</taxon>
        <taxon>Pseudomonadati</taxon>
        <taxon>Bacteroidota</taxon>
        <taxon>Cytophagia</taxon>
        <taxon>Cytophagales</taxon>
        <taxon>Hymenobacteraceae</taxon>
        <taxon>Hymenobacter</taxon>
    </lineage>
</organism>
<keyword evidence="1 4" id="KW-0378">Hydrolase</keyword>
<dbReference type="Gene3D" id="3.40.50.1820">
    <property type="entry name" value="alpha/beta hydrolase"/>
    <property type="match status" value="1"/>
</dbReference>
<feature type="domain" description="BD-FAE-like" evidence="3">
    <location>
        <begin position="268"/>
        <end position="453"/>
    </location>
</feature>
<feature type="chain" id="PRO_5029003663" evidence="2">
    <location>
        <begin position="20"/>
        <end position="497"/>
    </location>
</feature>
<dbReference type="GO" id="GO:0016787">
    <property type="term" value="F:hydrolase activity"/>
    <property type="evidence" value="ECO:0007669"/>
    <property type="project" value="UniProtKB-KW"/>
</dbReference>
<evidence type="ECO:0000256" key="1">
    <source>
        <dbReference type="ARBA" id="ARBA00022801"/>
    </source>
</evidence>
<dbReference type="Pfam" id="PF20434">
    <property type="entry name" value="BD-FAE"/>
    <property type="match status" value="1"/>
</dbReference>
<proteinExistence type="predicted"/>
<evidence type="ECO:0000259" key="3">
    <source>
        <dbReference type="Pfam" id="PF20434"/>
    </source>
</evidence>
<evidence type="ECO:0000313" key="4">
    <source>
        <dbReference type="EMBL" id="QNP52386.1"/>
    </source>
</evidence>
<reference evidence="4 5" key="1">
    <citation type="submission" date="2020-08" db="EMBL/GenBank/DDBJ databases">
        <title>Genome sequence of Hymenobacter qilianensis JCM 19763T.</title>
        <authorList>
            <person name="Hyun D.-W."/>
            <person name="Bae J.-W."/>
        </authorList>
    </citation>
    <scope>NUCLEOTIDE SEQUENCE [LARGE SCALE GENOMIC DNA]</scope>
    <source>
        <strain evidence="4 5">JCM 19763</strain>
    </source>
</reference>
<dbReference type="SUPFAM" id="SSF53474">
    <property type="entry name" value="alpha/beta-Hydrolases"/>
    <property type="match status" value="1"/>
</dbReference>
<protein>
    <submittedName>
        <fullName evidence="4">Alpha/beta hydrolase</fullName>
    </submittedName>
</protein>
<sequence>MSKLMVVLGLGLMTGGAQAQSAAEAAEPKQQYLAEQKSTGKTFGAYFYPRYSQLYTLAPAAFVAKMDSARRVFDALLDRHAPQLEVRFVEEQRTETRFYFDRLLLDYPDAHHTYTGQTAPLPAAITRRLRRNLADFDQPALLTNNDFKEYFRSYLRLQVRQELRKPAYARHDNKWLQATWKLLPRLIRNQQCREFWQQHYLYEHLDNHGVKNTADLVSRFNASCQDTAYRGKINRLYEQELAGRRNHLVRTYKTVGAQTLDLHLFGAVPSGTGQPRPAIVFFHGGSWSEGKPDWFFGTCEDFAKRGWVACAVEYRTVDRHNTLPFAAVRDARSAMRWLRQHAAELGLDTARIVATGNSAGGHLAVATALATGCDEPTDDVRWSPRPNAVVANAGVYDLTTSGNAWISKDLPDKAQVRSISPLHLVGPGMPPMLLLHGTQDGNVPFATAEAFYQAATAAGNRVELETLPNAGHFIWFDPRFGKQVYERRNSYLQSLGY</sequence>
<dbReference type="PANTHER" id="PTHR48081">
    <property type="entry name" value="AB HYDROLASE SUPERFAMILY PROTEIN C4A8.06C"/>
    <property type="match status" value="1"/>
</dbReference>
<dbReference type="Proteomes" id="UP000516093">
    <property type="component" value="Chromosome"/>
</dbReference>
<accession>A0A7H0GVS0</accession>
<dbReference type="InterPro" id="IPR050300">
    <property type="entry name" value="GDXG_lipolytic_enzyme"/>
</dbReference>
<feature type="signal peptide" evidence="2">
    <location>
        <begin position="1"/>
        <end position="19"/>
    </location>
</feature>
<evidence type="ECO:0000313" key="5">
    <source>
        <dbReference type="Proteomes" id="UP000516093"/>
    </source>
</evidence>
<dbReference type="EMBL" id="CP060784">
    <property type="protein sequence ID" value="QNP52386.1"/>
    <property type="molecule type" value="Genomic_DNA"/>
</dbReference>
<evidence type="ECO:0000256" key="2">
    <source>
        <dbReference type="SAM" id="SignalP"/>
    </source>
</evidence>
<gene>
    <name evidence="4" type="ORF">H9L05_00890</name>
</gene>
<dbReference type="InterPro" id="IPR029058">
    <property type="entry name" value="AB_hydrolase_fold"/>
</dbReference>
<dbReference type="AlphaFoldDB" id="A0A7H0GVS0"/>